<dbReference type="GO" id="GO:0042597">
    <property type="term" value="C:periplasmic space"/>
    <property type="evidence" value="ECO:0007669"/>
    <property type="project" value="UniProtKB-SubCell"/>
</dbReference>
<evidence type="ECO:0000313" key="20">
    <source>
        <dbReference type="EMBL" id="QBB70543.1"/>
    </source>
</evidence>
<dbReference type="KEGG" id="xbc:ELE36_09300"/>
<evidence type="ECO:0000256" key="12">
    <source>
        <dbReference type="ARBA" id="ARBA00022825"/>
    </source>
</evidence>
<evidence type="ECO:0000256" key="15">
    <source>
        <dbReference type="PIRSR" id="PIRSR611782-1"/>
    </source>
</evidence>
<feature type="signal peptide" evidence="18">
    <location>
        <begin position="1"/>
        <end position="22"/>
    </location>
</feature>
<dbReference type="Gene3D" id="2.40.10.120">
    <property type="match status" value="1"/>
</dbReference>
<evidence type="ECO:0000256" key="13">
    <source>
        <dbReference type="ARBA" id="ARBA00023016"/>
    </source>
</evidence>
<dbReference type="InterPro" id="IPR011782">
    <property type="entry name" value="Pept_S1C_Do"/>
</dbReference>
<dbReference type="Pfam" id="PF13180">
    <property type="entry name" value="PDZ_2"/>
    <property type="match status" value="2"/>
</dbReference>
<dbReference type="InterPro" id="IPR009003">
    <property type="entry name" value="Peptidase_S1_PA"/>
</dbReference>
<feature type="region of interest" description="Disordered" evidence="17">
    <location>
        <begin position="65"/>
        <end position="91"/>
    </location>
</feature>
<feature type="binding site" evidence="16">
    <location>
        <begin position="213"/>
        <end position="215"/>
    </location>
    <ligand>
        <name>substrate</name>
    </ligand>
</feature>
<dbReference type="Pfam" id="PF13365">
    <property type="entry name" value="Trypsin_2"/>
    <property type="match status" value="1"/>
</dbReference>
<evidence type="ECO:0000259" key="19">
    <source>
        <dbReference type="PROSITE" id="PS50106"/>
    </source>
</evidence>
<evidence type="ECO:0000313" key="21">
    <source>
        <dbReference type="Proteomes" id="UP000291562"/>
    </source>
</evidence>
<dbReference type="GO" id="GO:0006508">
    <property type="term" value="P:proteolysis"/>
    <property type="evidence" value="ECO:0007669"/>
    <property type="project" value="UniProtKB-KW"/>
</dbReference>
<keyword evidence="7 20" id="KW-0645">Protease</keyword>
<dbReference type="EMBL" id="CP035704">
    <property type="protein sequence ID" value="QBB70543.1"/>
    <property type="molecule type" value="Genomic_DNA"/>
</dbReference>
<dbReference type="SMART" id="SM00228">
    <property type="entry name" value="PDZ"/>
    <property type="match status" value="2"/>
</dbReference>
<dbReference type="Gene3D" id="2.30.42.10">
    <property type="match status" value="2"/>
</dbReference>
<feature type="binding site" evidence="16">
    <location>
        <position position="140"/>
    </location>
    <ligand>
        <name>substrate</name>
    </ligand>
</feature>
<dbReference type="CDD" id="cd10839">
    <property type="entry name" value="cpPDZ1_DegP-like"/>
    <property type="match status" value="1"/>
</dbReference>
<evidence type="ECO:0000256" key="4">
    <source>
        <dbReference type="ARBA" id="ARBA00010541"/>
    </source>
</evidence>
<dbReference type="AlphaFoldDB" id="A0A411HJ69"/>
<evidence type="ECO:0000256" key="8">
    <source>
        <dbReference type="ARBA" id="ARBA00022729"/>
    </source>
</evidence>
<evidence type="ECO:0000256" key="9">
    <source>
        <dbReference type="ARBA" id="ARBA00022737"/>
    </source>
</evidence>
<dbReference type="SUPFAM" id="SSF50494">
    <property type="entry name" value="Trypsin-like serine proteases"/>
    <property type="match status" value="1"/>
</dbReference>
<evidence type="ECO:0000256" key="5">
    <source>
        <dbReference type="ARBA" id="ARBA00013035"/>
    </source>
</evidence>
<dbReference type="NCBIfam" id="TIGR02037">
    <property type="entry name" value="degP_htrA_DO"/>
    <property type="match status" value="1"/>
</dbReference>
<evidence type="ECO:0000256" key="7">
    <source>
        <dbReference type="ARBA" id="ARBA00022670"/>
    </source>
</evidence>
<evidence type="ECO:0000256" key="2">
    <source>
        <dbReference type="ARBA" id="ARBA00002610"/>
    </source>
</evidence>
<comment type="function">
    <text evidence="2">Might be efficient in the degradation of transiently denatured and unfolded proteins which accumulate in the periplasm following stress conditions.</text>
</comment>
<keyword evidence="9" id="KW-0677">Repeat</keyword>
<evidence type="ECO:0000256" key="3">
    <source>
        <dbReference type="ARBA" id="ARBA00004418"/>
    </source>
</evidence>
<keyword evidence="11" id="KW-0378">Hydrolase</keyword>
<feature type="chain" id="PRO_5039231450" description="Probable periplasmic serine endoprotease DegP-like" evidence="18">
    <location>
        <begin position="23"/>
        <end position="476"/>
    </location>
</feature>
<dbReference type="SUPFAM" id="SSF50156">
    <property type="entry name" value="PDZ domain-like"/>
    <property type="match status" value="2"/>
</dbReference>
<dbReference type="GO" id="GO:0004252">
    <property type="term" value="F:serine-type endopeptidase activity"/>
    <property type="evidence" value="ECO:0007669"/>
    <property type="project" value="InterPro"/>
</dbReference>
<dbReference type="RefSeq" id="WP_129832801.1">
    <property type="nucleotide sequence ID" value="NZ_CP035704.1"/>
</dbReference>
<keyword evidence="21" id="KW-1185">Reference proteome</keyword>
<name>A0A411HJ69_9GAMM</name>
<evidence type="ECO:0000256" key="10">
    <source>
        <dbReference type="ARBA" id="ARBA00022764"/>
    </source>
</evidence>
<feature type="active site" description="Charge relay system" evidence="15">
    <location>
        <position position="110"/>
    </location>
</feature>
<evidence type="ECO:0000256" key="1">
    <source>
        <dbReference type="ARBA" id="ARBA00001772"/>
    </source>
</evidence>
<dbReference type="InterPro" id="IPR001478">
    <property type="entry name" value="PDZ"/>
</dbReference>
<dbReference type="PROSITE" id="PS50106">
    <property type="entry name" value="PDZ"/>
    <property type="match status" value="1"/>
</dbReference>
<evidence type="ECO:0000256" key="14">
    <source>
        <dbReference type="ARBA" id="ARBA00032850"/>
    </source>
</evidence>
<organism evidence="20 21">
    <name type="scientific">Pseudolysobacter antarcticus</name>
    <dbReference type="NCBI Taxonomy" id="2511995"/>
    <lineage>
        <taxon>Bacteria</taxon>
        <taxon>Pseudomonadati</taxon>
        <taxon>Pseudomonadota</taxon>
        <taxon>Gammaproteobacteria</taxon>
        <taxon>Lysobacterales</taxon>
        <taxon>Rhodanobacteraceae</taxon>
        <taxon>Pseudolysobacter</taxon>
    </lineage>
</organism>
<comment type="catalytic activity">
    <reaction evidence="1">
        <text>Acts on substrates that are at least partially unfolded. The cleavage site P1 residue is normally between a pair of hydrophobic residues, such as Val-|-Val.</text>
        <dbReference type="EC" id="3.4.21.107"/>
    </reaction>
</comment>
<dbReference type="EC" id="3.4.21.107" evidence="5"/>
<feature type="binding site" evidence="16">
    <location>
        <position position="110"/>
    </location>
    <ligand>
        <name>substrate</name>
    </ligand>
</feature>
<evidence type="ECO:0000256" key="6">
    <source>
        <dbReference type="ARBA" id="ARBA00013958"/>
    </source>
</evidence>
<proteinExistence type="inferred from homology"/>
<keyword evidence="12" id="KW-0720">Serine protease</keyword>
<reference evidence="20 21" key="1">
    <citation type="submission" date="2019-01" db="EMBL/GenBank/DDBJ databases">
        <title>Pseudolysobacter antarctica gen. nov., sp. nov., isolated from Fildes Peninsula, Antarctica.</title>
        <authorList>
            <person name="Wei Z."/>
            <person name="Peng F."/>
        </authorList>
    </citation>
    <scope>NUCLEOTIDE SEQUENCE [LARGE SCALE GENOMIC DNA]</scope>
    <source>
        <strain evidence="20 21">AQ6-296</strain>
    </source>
</reference>
<dbReference type="PANTHER" id="PTHR22939">
    <property type="entry name" value="SERINE PROTEASE FAMILY S1C HTRA-RELATED"/>
    <property type="match status" value="1"/>
</dbReference>
<feature type="active site" description="Charge relay system" evidence="15">
    <location>
        <position position="140"/>
    </location>
</feature>
<feature type="active site" description="Charge relay system" evidence="15">
    <location>
        <position position="215"/>
    </location>
</feature>
<evidence type="ECO:0000256" key="16">
    <source>
        <dbReference type="PIRSR" id="PIRSR611782-2"/>
    </source>
</evidence>
<dbReference type="Proteomes" id="UP000291562">
    <property type="component" value="Chromosome"/>
</dbReference>
<accession>A0A411HJ69</accession>
<keyword evidence="13" id="KW-0346">Stress response</keyword>
<dbReference type="InterPro" id="IPR036034">
    <property type="entry name" value="PDZ_sf"/>
</dbReference>
<evidence type="ECO:0000256" key="11">
    <source>
        <dbReference type="ARBA" id="ARBA00022801"/>
    </source>
</evidence>
<comment type="subcellular location">
    <subcellularLocation>
        <location evidence="3">Periplasm</location>
    </subcellularLocation>
</comment>
<dbReference type="PANTHER" id="PTHR22939:SF130">
    <property type="entry name" value="PERIPLASMIC SERINE ENDOPROTEASE DEGP-LIKE-RELATED"/>
    <property type="match status" value="1"/>
</dbReference>
<gene>
    <name evidence="20" type="ORF">ELE36_09300</name>
</gene>
<keyword evidence="8 18" id="KW-0732">Signal</keyword>
<comment type="similarity">
    <text evidence="4">Belongs to the peptidase S1C family.</text>
</comment>
<feature type="domain" description="PDZ" evidence="19">
    <location>
        <begin position="271"/>
        <end position="350"/>
    </location>
</feature>
<protein>
    <recommendedName>
        <fullName evidence="6">Probable periplasmic serine endoprotease DegP-like</fullName>
        <ecNumber evidence="5">3.4.21.107</ecNumber>
    </recommendedName>
    <alternativeName>
        <fullName evidence="14">Protease Do</fullName>
    </alternativeName>
</protein>
<sequence length="476" mass="49788">MKLLVSVMLSGVLLGGAGIARADLPDFTQLVEKNAPAVVNVQATHSGKIDSETAEAGDEQDMPDVLRRFFGPQGPQGPQGQGRPRGAGEGTSIGSGFIISADGYVLTNNHVVEGADQVTVRLSDRRELDAKVVGTDPQTDIALLKVEASSLPVVAIGDSTKLKQGQWVVAIGSPFNFDHTVTHGIISSVQRKFGGADQQYVGFIQTDVPINRGNSGGPLFNLNGEVIGINSQILSNTGGYMGVSFSIPIDVAMNDVEQIKSKGHVSRGMIGVQIQDINREMAQSLGLPRPGGALVNKITPAGAAEKAGIHVGDVIVSFNGKDLDHSSDLPPLVGMSKPGSQVEVKLFRDGKTLTVPVTVGELPQDKNALAAAATATPTAGNPLGIVVEDLTAEQRKDLGLKDQGVVISNITGAARRTQLQQGDVILMVGKKAVKSALELNLALKDLKPGDTAMLLVRREDATSFVAVTMPKAKDKG</sequence>
<dbReference type="OrthoDB" id="9758917at2"/>
<evidence type="ECO:0000256" key="17">
    <source>
        <dbReference type="SAM" id="MobiDB-lite"/>
    </source>
</evidence>
<dbReference type="InterPro" id="IPR001940">
    <property type="entry name" value="Peptidase_S1C"/>
</dbReference>
<feature type="compositionally biased region" description="Gly residues" evidence="17">
    <location>
        <begin position="77"/>
        <end position="91"/>
    </location>
</feature>
<dbReference type="PRINTS" id="PR00834">
    <property type="entry name" value="PROTEASES2C"/>
</dbReference>
<keyword evidence="10" id="KW-0574">Periplasm</keyword>
<evidence type="ECO:0000256" key="18">
    <source>
        <dbReference type="SAM" id="SignalP"/>
    </source>
</evidence>